<keyword evidence="9 12" id="KW-1133">Transmembrane helix</keyword>
<dbReference type="PANTHER" id="PTHR48063">
    <property type="entry name" value="LRR RECEPTOR-LIKE KINASE"/>
    <property type="match status" value="1"/>
</dbReference>
<evidence type="ECO:0000256" key="9">
    <source>
        <dbReference type="ARBA" id="ARBA00022989"/>
    </source>
</evidence>
<dbReference type="STRING" id="542762.A0A4S4EES3"/>
<protein>
    <submittedName>
        <fullName evidence="16">Uncharacterized protein</fullName>
    </submittedName>
</protein>
<evidence type="ECO:0000256" key="3">
    <source>
        <dbReference type="ARBA" id="ARBA00009592"/>
    </source>
</evidence>
<evidence type="ECO:0000313" key="16">
    <source>
        <dbReference type="EMBL" id="THG14255.1"/>
    </source>
</evidence>
<evidence type="ECO:0000256" key="7">
    <source>
        <dbReference type="ARBA" id="ARBA00022729"/>
    </source>
</evidence>
<evidence type="ECO:0000256" key="5">
    <source>
        <dbReference type="ARBA" id="ARBA00022614"/>
    </source>
</evidence>
<dbReference type="FunFam" id="3.80.10.10:FF:000111">
    <property type="entry name" value="LRR receptor-like serine/threonine-protein kinase ERECTA"/>
    <property type="match status" value="1"/>
</dbReference>
<dbReference type="SUPFAM" id="SSF52058">
    <property type="entry name" value="L domain-like"/>
    <property type="match status" value="2"/>
</dbReference>
<sequence length="727" mass="80856">MALQNGTLQLLFFIILFLETIKLSSCIENEKQALLKLKQGLTDPSSRLPSWVGENCCTWSGVTCNNKTRNVIGLNLRNPLTGHELGVLDLSNNGFNTTIPHWLFNFSTLAQLDLSSNNFHGGLSRSLGKLCNLHMLKLSINEISGEYLALWNNLFKGSIPNSIGNMSCLEELYLSNNQMGGNIPQSLGQLKSLVVLELSENPWESVITEAHFANLSSLREFSIHKGFSNISVIFHISSDWLPPFKLTYITITSCQLGPKFPTWLRNQNELNTLVLVNTRISDTIPEWFWKLDLQLNELDVGFNHLRGQVPNSLRFNDLSNVDLYSNSFEGPFPLWSSNVSSLYLRNNLFSGPIPLNIGEVMPKLTDLDMAMNSLNGSIPLSIGNLNALTNLDISKNHISGRIPDFWNDMPDLYYIDMSNNRLSGTIPSSIGSINSLRFLLLSKNNLSGEVPSALQNCMVMATIDIGDNQIAGYIPAWIGERTIPPCFGNLSAMKIELNSKKTRYQAYLDVVTKGRTYECKDTNLYLVNYLDLSGNDLFGVIPEELTNLFNLGTLNLSMNHLRGTIPEKIGNLKQLETLDLSKNELSGPIPSSMASLTFLNHLNLSYNNLSGKIPTGNQLQTLIDPSIYEGNLALCGLPLTTNCSTNGGKVPNRDKEDTNDEGKFEKLWFSLTVVLGFFVGFWGVCGTLIIKKHWRDAYFDFIEKMKEMIIAVVSGNGCGKVSCGSRN</sequence>
<evidence type="ECO:0000256" key="8">
    <source>
        <dbReference type="ARBA" id="ARBA00022737"/>
    </source>
</evidence>
<evidence type="ECO:0000256" key="6">
    <source>
        <dbReference type="ARBA" id="ARBA00022692"/>
    </source>
</evidence>
<dbReference type="EMBL" id="SDRB02005474">
    <property type="protein sequence ID" value="THG14255.1"/>
    <property type="molecule type" value="Genomic_DNA"/>
</dbReference>
<evidence type="ECO:0000256" key="4">
    <source>
        <dbReference type="ARBA" id="ARBA00022475"/>
    </source>
</evidence>
<dbReference type="PANTHER" id="PTHR48063:SF81">
    <property type="entry name" value="LEUCINE-RICH REPEAT-CONTAINING N-TERMINAL PLANT-TYPE DOMAIN-CONTAINING PROTEIN"/>
    <property type="match status" value="1"/>
</dbReference>
<keyword evidence="10 12" id="KW-0472">Membrane</keyword>
<feature type="signal peptide" evidence="13">
    <location>
        <begin position="1"/>
        <end position="26"/>
    </location>
</feature>
<keyword evidence="6 12" id="KW-0812">Transmembrane</keyword>
<keyword evidence="11" id="KW-0325">Glycoprotein</keyword>
<keyword evidence="8" id="KW-0677">Repeat</keyword>
<dbReference type="InterPro" id="IPR032675">
    <property type="entry name" value="LRR_dom_sf"/>
</dbReference>
<dbReference type="GO" id="GO:0005886">
    <property type="term" value="C:plasma membrane"/>
    <property type="evidence" value="ECO:0007669"/>
    <property type="project" value="UniProtKB-SubCell"/>
</dbReference>
<dbReference type="Pfam" id="PF23598">
    <property type="entry name" value="LRR_14"/>
    <property type="match status" value="1"/>
</dbReference>
<dbReference type="Gene3D" id="3.80.10.10">
    <property type="entry name" value="Ribonuclease Inhibitor"/>
    <property type="match status" value="3"/>
</dbReference>
<evidence type="ECO:0000256" key="13">
    <source>
        <dbReference type="SAM" id="SignalP"/>
    </source>
</evidence>
<dbReference type="InterPro" id="IPR001611">
    <property type="entry name" value="Leu-rich_rpt"/>
</dbReference>
<feature type="transmembrane region" description="Helical" evidence="12">
    <location>
        <begin position="667"/>
        <end position="690"/>
    </location>
</feature>
<dbReference type="GO" id="GO:0051707">
    <property type="term" value="P:response to other organism"/>
    <property type="evidence" value="ECO:0007669"/>
    <property type="project" value="UniProtKB-ARBA"/>
</dbReference>
<evidence type="ECO:0000259" key="14">
    <source>
        <dbReference type="Pfam" id="PF08263"/>
    </source>
</evidence>
<dbReference type="Pfam" id="PF13855">
    <property type="entry name" value="LRR_8"/>
    <property type="match status" value="2"/>
</dbReference>
<dbReference type="Pfam" id="PF00560">
    <property type="entry name" value="LRR_1"/>
    <property type="match status" value="2"/>
</dbReference>
<feature type="domain" description="Disease resistance R13L4/SHOC-2-like LRR" evidence="15">
    <location>
        <begin position="88"/>
        <end position="278"/>
    </location>
</feature>
<dbReference type="GO" id="GO:0006952">
    <property type="term" value="P:defense response"/>
    <property type="evidence" value="ECO:0007669"/>
    <property type="project" value="UniProtKB-ARBA"/>
</dbReference>
<dbReference type="FunFam" id="3.80.10.10:FF:000095">
    <property type="entry name" value="LRR receptor-like serine/threonine-protein kinase GSO1"/>
    <property type="match status" value="1"/>
</dbReference>
<evidence type="ECO:0000256" key="10">
    <source>
        <dbReference type="ARBA" id="ARBA00023136"/>
    </source>
</evidence>
<dbReference type="Proteomes" id="UP000306102">
    <property type="component" value="Unassembled WGS sequence"/>
</dbReference>
<gene>
    <name evidence="16" type="ORF">TEA_018134</name>
</gene>
<feature type="chain" id="PRO_5020393617" evidence="13">
    <location>
        <begin position="27"/>
        <end position="727"/>
    </location>
</feature>
<reference evidence="16 17" key="1">
    <citation type="journal article" date="2018" name="Proc. Natl. Acad. Sci. U.S.A.">
        <title>Draft genome sequence of Camellia sinensis var. sinensis provides insights into the evolution of the tea genome and tea quality.</title>
        <authorList>
            <person name="Wei C."/>
            <person name="Yang H."/>
            <person name="Wang S."/>
            <person name="Zhao J."/>
            <person name="Liu C."/>
            <person name="Gao L."/>
            <person name="Xia E."/>
            <person name="Lu Y."/>
            <person name="Tai Y."/>
            <person name="She G."/>
            <person name="Sun J."/>
            <person name="Cao H."/>
            <person name="Tong W."/>
            <person name="Gao Q."/>
            <person name="Li Y."/>
            <person name="Deng W."/>
            <person name="Jiang X."/>
            <person name="Wang W."/>
            <person name="Chen Q."/>
            <person name="Zhang S."/>
            <person name="Li H."/>
            <person name="Wu J."/>
            <person name="Wang P."/>
            <person name="Li P."/>
            <person name="Shi C."/>
            <person name="Zheng F."/>
            <person name="Jian J."/>
            <person name="Huang B."/>
            <person name="Shan D."/>
            <person name="Shi M."/>
            <person name="Fang C."/>
            <person name="Yue Y."/>
            <person name="Li F."/>
            <person name="Li D."/>
            <person name="Wei S."/>
            <person name="Han B."/>
            <person name="Jiang C."/>
            <person name="Yin Y."/>
            <person name="Xia T."/>
            <person name="Zhang Z."/>
            <person name="Bennetzen J.L."/>
            <person name="Zhao S."/>
            <person name="Wan X."/>
        </authorList>
    </citation>
    <scope>NUCLEOTIDE SEQUENCE [LARGE SCALE GENOMIC DNA]</scope>
    <source>
        <strain evidence="17">cv. Shuchazao</strain>
        <tissue evidence="16">Leaf</tissue>
    </source>
</reference>
<keyword evidence="4" id="KW-1003">Cell membrane</keyword>
<evidence type="ECO:0000313" key="17">
    <source>
        <dbReference type="Proteomes" id="UP000306102"/>
    </source>
</evidence>
<organism evidence="16 17">
    <name type="scientific">Camellia sinensis var. sinensis</name>
    <name type="common">China tea</name>
    <dbReference type="NCBI Taxonomy" id="542762"/>
    <lineage>
        <taxon>Eukaryota</taxon>
        <taxon>Viridiplantae</taxon>
        <taxon>Streptophyta</taxon>
        <taxon>Embryophyta</taxon>
        <taxon>Tracheophyta</taxon>
        <taxon>Spermatophyta</taxon>
        <taxon>Magnoliopsida</taxon>
        <taxon>eudicotyledons</taxon>
        <taxon>Gunneridae</taxon>
        <taxon>Pentapetalae</taxon>
        <taxon>asterids</taxon>
        <taxon>Ericales</taxon>
        <taxon>Theaceae</taxon>
        <taxon>Camellia</taxon>
    </lineage>
</organism>
<comment type="caution">
    <text evidence="16">The sequence shown here is derived from an EMBL/GenBank/DDBJ whole genome shotgun (WGS) entry which is preliminary data.</text>
</comment>
<accession>A0A4S4EES3</accession>
<dbReference type="InterPro" id="IPR013210">
    <property type="entry name" value="LRR_N_plant-typ"/>
</dbReference>
<proteinExistence type="inferred from homology"/>
<evidence type="ECO:0000256" key="12">
    <source>
        <dbReference type="SAM" id="Phobius"/>
    </source>
</evidence>
<dbReference type="PRINTS" id="PR00019">
    <property type="entry name" value="LEURICHRPT"/>
</dbReference>
<feature type="domain" description="Leucine-rich repeat-containing N-terminal plant-type" evidence="14">
    <location>
        <begin position="28"/>
        <end position="65"/>
    </location>
</feature>
<keyword evidence="17" id="KW-1185">Reference proteome</keyword>
<dbReference type="AlphaFoldDB" id="A0A4S4EES3"/>
<evidence type="ECO:0000256" key="2">
    <source>
        <dbReference type="ARBA" id="ARBA00004479"/>
    </source>
</evidence>
<evidence type="ECO:0000259" key="15">
    <source>
        <dbReference type="Pfam" id="PF23598"/>
    </source>
</evidence>
<comment type="similarity">
    <text evidence="3">Belongs to the RLP family.</text>
</comment>
<name>A0A4S4EES3_CAMSN</name>
<dbReference type="InterPro" id="IPR046956">
    <property type="entry name" value="RLP23-like"/>
</dbReference>
<keyword evidence="5" id="KW-0433">Leucine-rich repeat</keyword>
<evidence type="ECO:0000256" key="1">
    <source>
        <dbReference type="ARBA" id="ARBA00004162"/>
    </source>
</evidence>
<dbReference type="InterPro" id="IPR055414">
    <property type="entry name" value="LRR_R13L4/SHOC2-like"/>
</dbReference>
<dbReference type="Pfam" id="PF08263">
    <property type="entry name" value="LRRNT_2"/>
    <property type="match status" value="1"/>
</dbReference>
<comment type="subcellular location">
    <subcellularLocation>
        <location evidence="1">Cell membrane</location>
        <topology evidence="1">Single-pass membrane protein</topology>
    </subcellularLocation>
    <subcellularLocation>
        <location evidence="2">Membrane</location>
        <topology evidence="2">Single-pass type I membrane protein</topology>
    </subcellularLocation>
</comment>
<keyword evidence="7 13" id="KW-0732">Signal</keyword>
<evidence type="ECO:0000256" key="11">
    <source>
        <dbReference type="ARBA" id="ARBA00023180"/>
    </source>
</evidence>